<dbReference type="PROSITE" id="PS00109">
    <property type="entry name" value="PROTEIN_KINASE_TYR"/>
    <property type="match status" value="1"/>
</dbReference>
<evidence type="ECO:0000256" key="10">
    <source>
        <dbReference type="ARBA" id="ARBA00023180"/>
    </source>
</evidence>
<dbReference type="SUPFAM" id="SSF56112">
    <property type="entry name" value="Protein kinase-like (PK-like)"/>
    <property type="match status" value="1"/>
</dbReference>
<dbReference type="Gene3D" id="1.10.510.10">
    <property type="entry name" value="Transferase(Phosphotransferase) domain 1"/>
    <property type="match status" value="1"/>
</dbReference>
<evidence type="ECO:0000256" key="2">
    <source>
        <dbReference type="ARBA" id="ARBA00011902"/>
    </source>
</evidence>
<feature type="compositionally biased region" description="Basic and acidic residues" evidence="11">
    <location>
        <begin position="365"/>
        <end position="375"/>
    </location>
</feature>
<dbReference type="Gene3D" id="2.60.40.10">
    <property type="entry name" value="Immunoglobulins"/>
    <property type="match status" value="1"/>
</dbReference>
<dbReference type="InterPro" id="IPR000719">
    <property type="entry name" value="Prot_kinase_dom"/>
</dbReference>
<feature type="domain" description="Fibronectin type-III" evidence="14">
    <location>
        <begin position="3"/>
        <end position="101"/>
    </location>
</feature>
<dbReference type="PROSITE" id="PS50011">
    <property type="entry name" value="PROTEIN_KINASE_DOM"/>
    <property type="match status" value="1"/>
</dbReference>
<keyword evidence="3" id="KW-0808">Transferase</keyword>
<evidence type="ECO:0000256" key="8">
    <source>
        <dbReference type="ARBA" id="ARBA00023136"/>
    </source>
</evidence>
<feature type="transmembrane region" description="Helical" evidence="12">
    <location>
        <begin position="108"/>
        <end position="132"/>
    </location>
</feature>
<evidence type="ECO:0000256" key="11">
    <source>
        <dbReference type="SAM" id="MobiDB-lite"/>
    </source>
</evidence>
<dbReference type="EMBL" id="CALNXI010004956">
    <property type="protein sequence ID" value="CAH3196719.1"/>
    <property type="molecule type" value="Genomic_DNA"/>
</dbReference>
<evidence type="ECO:0000256" key="6">
    <source>
        <dbReference type="ARBA" id="ARBA00022777"/>
    </source>
</evidence>
<keyword evidence="9" id="KW-0675">Receptor</keyword>
<feature type="region of interest" description="Disordered" evidence="11">
    <location>
        <begin position="297"/>
        <end position="337"/>
    </location>
</feature>
<dbReference type="EC" id="2.7.10.1" evidence="2"/>
<dbReference type="Proteomes" id="UP001159427">
    <property type="component" value="Unassembled WGS sequence"/>
</dbReference>
<evidence type="ECO:0000256" key="7">
    <source>
        <dbReference type="ARBA" id="ARBA00022989"/>
    </source>
</evidence>
<dbReference type="InterPro" id="IPR008266">
    <property type="entry name" value="Tyr_kinase_AS"/>
</dbReference>
<protein>
    <recommendedName>
        <fullName evidence="2">receptor protein-tyrosine kinase</fullName>
        <ecNumber evidence="2">2.7.10.1</ecNumber>
    </recommendedName>
</protein>
<accession>A0ABN8T0B3</accession>
<dbReference type="Gene3D" id="3.30.200.20">
    <property type="entry name" value="Phosphorylase Kinase, domain 1"/>
    <property type="match status" value="1"/>
</dbReference>
<comment type="subcellular location">
    <subcellularLocation>
        <location evidence="1">Membrane</location>
        <topology evidence="1">Single-pass membrane protein</topology>
    </subcellularLocation>
</comment>
<dbReference type="InterPro" id="IPR003961">
    <property type="entry name" value="FN3_dom"/>
</dbReference>
<keyword evidence="16" id="KW-1185">Reference proteome</keyword>
<evidence type="ECO:0000256" key="3">
    <source>
        <dbReference type="ARBA" id="ARBA00022679"/>
    </source>
</evidence>
<dbReference type="PANTHER" id="PTHR24416">
    <property type="entry name" value="TYROSINE-PROTEIN KINASE RECEPTOR"/>
    <property type="match status" value="1"/>
</dbReference>
<evidence type="ECO:0000259" key="14">
    <source>
        <dbReference type="PROSITE" id="PS50853"/>
    </source>
</evidence>
<dbReference type="InterPro" id="IPR020635">
    <property type="entry name" value="Tyr_kinase_cat_dom"/>
</dbReference>
<evidence type="ECO:0000256" key="5">
    <source>
        <dbReference type="ARBA" id="ARBA00022737"/>
    </source>
</evidence>
<dbReference type="SMART" id="SM00219">
    <property type="entry name" value="TyrKc"/>
    <property type="match status" value="1"/>
</dbReference>
<gene>
    <name evidence="15" type="ORF">PEVE_00033340</name>
</gene>
<proteinExistence type="predicted"/>
<dbReference type="InterPro" id="IPR013783">
    <property type="entry name" value="Ig-like_fold"/>
</dbReference>
<evidence type="ECO:0000256" key="1">
    <source>
        <dbReference type="ARBA" id="ARBA00004167"/>
    </source>
</evidence>
<keyword evidence="6" id="KW-0418">Kinase</keyword>
<dbReference type="InterPro" id="IPR050122">
    <property type="entry name" value="RTK"/>
</dbReference>
<evidence type="ECO:0000256" key="9">
    <source>
        <dbReference type="ARBA" id="ARBA00023170"/>
    </source>
</evidence>
<dbReference type="InterPro" id="IPR001245">
    <property type="entry name" value="Ser-Thr/Tyr_kinase_cat_dom"/>
</dbReference>
<dbReference type="InterPro" id="IPR036116">
    <property type="entry name" value="FN3_sf"/>
</dbReference>
<dbReference type="CDD" id="cd00192">
    <property type="entry name" value="PTKc"/>
    <property type="match status" value="1"/>
</dbReference>
<dbReference type="PIRSF" id="PIRSF000615">
    <property type="entry name" value="TyrPK_CSF1-R"/>
    <property type="match status" value="1"/>
</dbReference>
<keyword evidence="10" id="KW-0325">Glycoprotein</keyword>
<feature type="region of interest" description="Disordered" evidence="11">
    <location>
        <begin position="363"/>
        <end position="397"/>
    </location>
</feature>
<name>A0ABN8T0B3_9CNID</name>
<keyword evidence="4 12" id="KW-0812">Transmembrane</keyword>
<evidence type="ECO:0000313" key="15">
    <source>
        <dbReference type="EMBL" id="CAH3196719.1"/>
    </source>
</evidence>
<feature type="non-terminal residue" evidence="15">
    <location>
        <position position="1"/>
    </location>
</feature>
<comment type="caution">
    <text evidence="15">The sequence shown here is derived from an EMBL/GenBank/DDBJ whole genome shotgun (WGS) entry which is preliminary data.</text>
</comment>
<feature type="region of interest" description="Disordered" evidence="11">
    <location>
        <begin position="586"/>
        <end position="613"/>
    </location>
</feature>
<evidence type="ECO:0000256" key="12">
    <source>
        <dbReference type="SAM" id="Phobius"/>
    </source>
</evidence>
<organism evidence="15 16">
    <name type="scientific">Porites evermanni</name>
    <dbReference type="NCBI Taxonomy" id="104178"/>
    <lineage>
        <taxon>Eukaryota</taxon>
        <taxon>Metazoa</taxon>
        <taxon>Cnidaria</taxon>
        <taxon>Anthozoa</taxon>
        <taxon>Hexacorallia</taxon>
        <taxon>Scleractinia</taxon>
        <taxon>Fungiina</taxon>
        <taxon>Poritidae</taxon>
        <taxon>Porites</taxon>
    </lineage>
</organism>
<dbReference type="PROSITE" id="PS50853">
    <property type="entry name" value="FN3"/>
    <property type="match status" value="1"/>
</dbReference>
<reference evidence="15 16" key="1">
    <citation type="submission" date="2022-05" db="EMBL/GenBank/DDBJ databases">
        <authorList>
            <consortium name="Genoscope - CEA"/>
            <person name="William W."/>
        </authorList>
    </citation>
    <scope>NUCLEOTIDE SEQUENCE [LARGE SCALE GENOMIC DNA]</scope>
</reference>
<dbReference type="SUPFAM" id="SSF49265">
    <property type="entry name" value="Fibronectin type III"/>
    <property type="match status" value="1"/>
</dbReference>
<dbReference type="PANTHER" id="PTHR24416:SF583">
    <property type="entry name" value="RECEPTOR PROTEIN-TYROSINE KINASE"/>
    <property type="match status" value="1"/>
</dbReference>
<dbReference type="Pfam" id="PF07714">
    <property type="entry name" value="PK_Tyr_Ser-Thr"/>
    <property type="match status" value="1"/>
</dbReference>
<evidence type="ECO:0000259" key="13">
    <source>
        <dbReference type="PROSITE" id="PS50011"/>
    </source>
</evidence>
<keyword evidence="7 12" id="KW-1133">Transmembrane helix</keyword>
<keyword evidence="8 12" id="KW-0472">Membrane</keyword>
<sequence length="613" mass="69978">TGVPLPPTIQKEKTKTLSCDVSLTWSTPADNGCPLTKYLVYYKLSYEDKQHIYMQDISDLKENAFILTLKCNSRYMIEVSAWNELGESNRSKTLEITTNSGDGISLSALQYAGLVAGVAVFLLVVFLMVFWLRRKAQKNKQQALYSRPRRSKSTIIPLLRWEVLPEQVEFKEEIGRGAFGKVFRGIYRESPGIEVFYKCRTQTVDFKEGRTVAVKVLEDKTDEDAKEQLLQEIEIMKSIGYHKNVVSMLGCWVNNDPIFLLLEYVPYGDLRHWLINKRKKKNYRRFYDDDCGKRPAADSMTNQPCITDESKLPKSNTTTDTESDIKHGSQELESCNNSSRLDKAMETDIQNVHFYENVSFENDDDKGKGSADHHVKSVGQSSVCVPGNSSEEDSSHGSEFSAKDVLCFAWQIGQGMSFLSSEGFVHRDLAARNILLGEDRKVKISDFGLMRQVDQEVYKLKKGKKIPYKWMAPEAIFESEYRTQSDVWSFGVLLWELCTMGGNPYPGINDKDLYGLIKAGYRMEKPDTCTDELFQLVLDCWKEDPRKRPTFDQATKILEKMMMVGNTYLNLDLVDDSKAYYKEHVGEEKTTDTDTEDGIVKNPTLSQPLLPEN</sequence>
<feature type="domain" description="Protein kinase" evidence="13">
    <location>
        <begin position="168"/>
        <end position="569"/>
    </location>
</feature>
<keyword evidence="5" id="KW-0677">Repeat</keyword>
<feature type="compositionally biased region" description="Polar residues" evidence="11">
    <location>
        <begin position="378"/>
        <end position="389"/>
    </location>
</feature>
<dbReference type="InterPro" id="IPR011009">
    <property type="entry name" value="Kinase-like_dom_sf"/>
</dbReference>
<evidence type="ECO:0000256" key="4">
    <source>
        <dbReference type="ARBA" id="ARBA00022692"/>
    </source>
</evidence>
<evidence type="ECO:0000313" key="16">
    <source>
        <dbReference type="Proteomes" id="UP001159427"/>
    </source>
</evidence>
<dbReference type="CDD" id="cd00063">
    <property type="entry name" value="FN3"/>
    <property type="match status" value="1"/>
</dbReference>